<dbReference type="InterPro" id="IPR036457">
    <property type="entry name" value="PPM-type-like_dom_sf"/>
</dbReference>
<proteinExistence type="predicted"/>
<feature type="domain" description="PPM-type phosphatase" evidence="1">
    <location>
        <begin position="19"/>
        <end position="256"/>
    </location>
</feature>
<sequence>MVERPAPKLNWEIYAQSVTGSQHRREGRICQDSQKSASSEYGCVVAVADGHGSQHSPNSAEGSKKAVEAAVSQLLYFVLRVQDQPLERVQRYAREELARRIVHSWIKDVRQRAKQAQQAELPLPTLLRAYGSTLLAVLATERYILYFQLGDGDILRVEADGNVSRPVVRNADLIAEETHSLCMVDQRTQQPNAWLYASVHLELLTQPPALIMLSTDGYANSFRSDEDFLQVGSDILHLIQREGWEYVKENLSSWLEEATQRGSGDDIAVGLMWNAASTSIAETER</sequence>
<dbReference type="Gene3D" id="3.60.40.10">
    <property type="entry name" value="PPM-type phosphatase domain"/>
    <property type="match status" value="1"/>
</dbReference>
<reference evidence="2 3" key="1">
    <citation type="submission" date="2017-11" db="EMBL/GenBank/DDBJ databases">
        <title>Evolution of Phototrophy in the Chloroflexi Phylum Driven by Horizontal Gene Transfer.</title>
        <authorList>
            <person name="Ward L.M."/>
            <person name="Hemp J."/>
            <person name="Shih P.M."/>
            <person name="Mcglynn S.E."/>
            <person name="Fischer W."/>
        </authorList>
    </citation>
    <scope>NUCLEOTIDE SEQUENCE [LARGE SCALE GENOMIC DNA]</scope>
    <source>
        <strain evidence="2">CP2_2F</strain>
    </source>
</reference>
<dbReference type="Proteomes" id="UP000228921">
    <property type="component" value="Unassembled WGS sequence"/>
</dbReference>
<accession>A0A2M8P3F7</accession>
<name>A0A2M8P3F7_9CHLR</name>
<evidence type="ECO:0000313" key="2">
    <source>
        <dbReference type="EMBL" id="PJF32072.1"/>
    </source>
</evidence>
<evidence type="ECO:0000259" key="1">
    <source>
        <dbReference type="Pfam" id="PF13672"/>
    </source>
</evidence>
<gene>
    <name evidence="2" type="ORF">CUN51_00135</name>
</gene>
<organism evidence="2 3">
    <name type="scientific">Candidatus Thermofonsia Clade 1 bacterium</name>
    <dbReference type="NCBI Taxonomy" id="2364210"/>
    <lineage>
        <taxon>Bacteria</taxon>
        <taxon>Bacillati</taxon>
        <taxon>Chloroflexota</taxon>
        <taxon>Candidatus Thermofontia</taxon>
        <taxon>Candidatus Thermofonsia Clade 1</taxon>
    </lineage>
</organism>
<dbReference type="SUPFAM" id="SSF81606">
    <property type="entry name" value="PP2C-like"/>
    <property type="match status" value="1"/>
</dbReference>
<dbReference type="AlphaFoldDB" id="A0A2M8P3F7"/>
<dbReference type="InterPro" id="IPR001932">
    <property type="entry name" value="PPM-type_phosphatase-like_dom"/>
</dbReference>
<dbReference type="EMBL" id="PGTK01000001">
    <property type="protein sequence ID" value="PJF32072.1"/>
    <property type="molecule type" value="Genomic_DNA"/>
</dbReference>
<evidence type="ECO:0000313" key="3">
    <source>
        <dbReference type="Proteomes" id="UP000228921"/>
    </source>
</evidence>
<protein>
    <recommendedName>
        <fullName evidence="1">PPM-type phosphatase domain-containing protein</fullName>
    </recommendedName>
</protein>
<comment type="caution">
    <text evidence="2">The sequence shown here is derived from an EMBL/GenBank/DDBJ whole genome shotgun (WGS) entry which is preliminary data.</text>
</comment>
<dbReference type="Pfam" id="PF13672">
    <property type="entry name" value="PP2C_2"/>
    <property type="match status" value="1"/>
</dbReference>